<evidence type="ECO:0000256" key="1">
    <source>
        <dbReference type="SAM" id="MobiDB-lite"/>
    </source>
</evidence>
<protein>
    <submittedName>
        <fullName evidence="3">Transcriptional regulator with XRE-family HTH domain</fullName>
    </submittedName>
</protein>
<organism evidence="3 4">
    <name type="scientific">Limibacillus halophilus</name>
    <dbReference type="NCBI Taxonomy" id="1579333"/>
    <lineage>
        <taxon>Bacteria</taxon>
        <taxon>Pseudomonadati</taxon>
        <taxon>Pseudomonadota</taxon>
        <taxon>Alphaproteobacteria</taxon>
        <taxon>Rhodospirillales</taxon>
        <taxon>Rhodovibrionaceae</taxon>
        <taxon>Limibacillus</taxon>
    </lineage>
</organism>
<dbReference type="SUPFAM" id="SSF47413">
    <property type="entry name" value="lambda repressor-like DNA-binding domains"/>
    <property type="match status" value="1"/>
</dbReference>
<dbReference type="RefSeq" id="WP_183415734.1">
    <property type="nucleotide sequence ID" value="NZ_JACHXA010000003.1"/>
</dbReference>
<dbReference type="Proteomes" id="UP000581135">
    <property type="component" value="Unassembled WGS sequence"/>
</dbReference>
<feature type="region of interest" description="Disordered" evidence="1">
    <location>
        <begin position="284"/>
        <end position="304"/>
    </location>
</feature>
<keyword evidence="4" id="KW-1185">Reference proteome</keyword>
<proteinExistence type="predicted"/>
<name>A0A839SRI6_9PROT</name>
<reference evidence="3 4" key="1">
    <citation type="submission" date="2020-08" db="EMBL/GenBank/DDBJ databases">
        <title>Genomic Encyclopedia of Type Strains, Phase III (KMG-III): the genomes of soil and plant-associated and newly described type strains.</title>
        <authorList>
            <person name="Whitman W."/>
        </authorList>
    </citation>
    <scope>NUCLEOTIDE SEQUENCE [LARGE SCALE GENOMIC DNA]</scope>
    <source>
        <strain evidence="3 4">CECT 8803</strain>
    </source>
</reference>
<dbReference type="CDD" id="cd00093">
    <property type="entry name" value="HTH_XRE"/>
    <property type="match status" value="1"/>
</dbReference>
<gene>
    <name evidence="3" type="ORF">FHR98_001187</name>
</gene>
<dbReference type="InterPro" id="IPR010982">
    <property type="entry name" value="Lambda_DNA-bd_dom_sf"/>
</dbReference>
<feature type="domain" description="HTH cro/C1-type" evidence="2">
    <location>
        <begin position="14"/>
        <end position="70"/>
    </location>
</feature>
<evidence type="ECO:0000313" key="3">
    <source>
        <dbReference type="EMBL" id="MBB3064908.1"/>
    </source>
</evidence>
<evidence type="ECO:0000259" key="2">
    <source>
        <dbReference type="PROSITE" id="PS50943"/>
    </source>
</evidence>
<dbReference type="PROSITE" id="PS50943">
    <property type="entry name" value="HTH_CROC1"/>
    <property type="match status" value="1"/>
</dbReference>
<sequence length="304" mass="34301">MERSETVEKFRERLSQVIEERGVTRSAFATEIGLDRSTLSQLLSPGNERLPRSETIVAIARVAQVSVDWLLGVIEQGRAGTQLVANALEIEPGAGLPMDERLERWHKEAVGAKVRYVPSTLPDLLKSPAIIRYEYEAYGALVPQARIEQAEARLAYTRRPETDIEVCTSSQSLRDFAEGRGIWDRLDREARVKQLESMAELTEELYPTFRWFLFDGLWRYSAPYTIFGAKRAAVYLGNMYFVFNGGEQIRALTRHFDDLIRGARMQPPDVPNFILGLLRDLPPKPANATSGKTAAKRAKGMAKK</sequence>
<dbReference type="SMART" id="SM00530">
    <property type="entry name" value="HTH_XRE"/>
    <property type="match status" value="1"/>
</dbReference>
<accession>A0A839SRI6</accession>
<evidence type="ECO:0000313" key="4">
    <source>
        <dbReference type="Proteomes" id="UP000581135"/>
    </source>
</evidence>
<dbReference type="EMBL" id="JACHXA010000003">
    <property type="protein sequence ID" value="MBB3064908.1"/>
    <property type="molecule type" value="Genomic_DNA"/>
</dbReference>
<dbReference type="Gene3D" id="1.10.260.40">
    <property type="entry name" value="lambda repressor-like DNA-binding domains"/>
    <property type="match status" value="1"/>
</dbReference>
<feature type="compositionally biased region" description="Basic residues" evidence="1">
    <location>
        <begin position="294"/>
        <end position="304"/>
    </location>
</feature>
<dbReference type="AlphaFoldDB" id="A0A839SRI6"/>
<dbReference type="GO" id="GO:0003677">
    <property type="term" value="F:DNA binding"/>
    <property type="evidence" value="ECO:0007669"/>
    <property type="project" value="InterPro"/>
</dbReference>
<comment type="caution">
    <text evidence="3">The sequence shown here is derived from an EMBL/GenBank/DDBJ whole genome shotgun (WGS) entry which is preliminary data.</text>
</comment>
<dbReference type="Pfam" id="PF01381">
    <property type="entry name" value="HTH_3"/>
    <property type="match status" value="1"/>
</dbReference>
<dbReference type="InterPro" id="IPR001387">
    <property type="entry name" value="Cro/C1-type_HTH"/>
</dbReference>